<name>A0ABR4NXE5_9SACH</name>
<organism evidence="2 3">
    <name type="scientific">Nakaseomyces bracarensis</name>
    <dbReference type="NCBI Taxonomy" id="273131"/>
    <lineage>
        <taxon>Eukaryota</taxon>
        <taxon>Fungi</taxon>
        <taxon>Dikarya</taxon>
        <taxon>Ascomycota</taxon>
        <taxon>Saccharomycotina</taxon>
        <taxon>Saccharomycetes</taxon>
        <taxon>Saccharomycetales</taxon>
        <taxon>Saccharomycetaceae</taxon>
        <taxon>Nakaseomyces</taxon>
    </lineage>
</organism>
<feature type="region of interest" description="Disordered" evidence="1">
    <location>
        <begin position="61"/>
        <end position="80"/>
    </location>
</feature>
<accession>A0ABR4NXE5</accession>
<proteinExistence type="predicted"/>
<evidence type="ECO:0000313" key="2">
    <source>
        <dbReference type="EMBL" id="KAL3233578.1"/>
    </source>
</evidence>
<feature type="compositionally biased region" description="Basic and acidic residues" evidence="1">
    <location>
        <begin position="62"/>
        <end position="80"/>
    </location>
</feature>
<evidence type="ECO:0000256" key="1">
    <source>
        <dbReference type="SAM" id="MobiDB-lite"/>
    </source>
</evidence>
<dbReference type="Proteomes" id="UP001623330">
    <property type="component" value="Unassembled WGS sequence"/>
</dbReference>
<evidence type="ECO:0000313" key="3">
    <source>
        <dbReference type="Proteomes" id="UP001623330"/>
    </source>
</evidence>
<sequence>MGLESLLYVFSVLVTVVQYSCYVAVTLLLIPFLGIYGFDLFLYLYRIVDYTVKMLSYRKRRSDNSERKDEVRNYQRQEKSRTSSIFDANLTGLGKLFIVYDLGVWIARHVMGTFGKVESSSRTKST</sequence>
<protein>
    <submittedName>
        <fullName evidence="2">Uncharacterized protein</fullName>
    </submittedName>
</protein>
<reference evidence="2 3" key="1">
    <citation type="submission" date="2024-05" db="EMBL/GenBank/DDBJ databases">
        <title>Long read based assembly of the Candida bracarensis genome reveals expanded adhesin content.</title>
        <authorList>
            <person name="Marcet-Houben M."/>
            <person name="Ksiezopolska E."/>
            <person name="Gabaldon T."/>
        </authorList>
    </citation>
    <scope>NUCLEOTIDE SEQUENCE [LARGE SCALE GENOMIC DNA]</scope>
    <source>
        <strain evidence="2 3">CBM6</strain>
    </source>
</reference>
<comment type="caution">
    <text evidence="2">The sequence shown here is derived from an EMBL/GenBank/DDBJ whole genome shotgun (WGS) entry which is preliminary data.</text>
</comment>
<keyword evidence="3" id="KW-1185">Reference proteome</keyword>
<dbReference type="EMBL" id="JBEVYD010000004">
    <property type="protein sequence ID" value="KAL3233578.1"/>
    <property type="molecule type" value="Genomic_DNA"/>
</dbReference>
<gene>
    <name evidence="2" type="ORF">RNJ44_03618</name>
</gene>